<dbReference type="eggNOG" id="COG0730">
    <property type="taxonomic scope" value="Bacteria"/>
</dbReference>
<evidence type="ECO:0000256" key="8">
    <source>
        <dbReference type="RuleBase" id="RU363041"/>
    </source>
</evidence>
<keyword evidence="7 8" id="KW-0472">Membrane</keyword>
<evidence type="ECO:0000256" key="3">
    <source>
        <dbReference type="ARBA" id="ARBA00022448"/>
    </source>
</evidence>
<evidence type="ECO:0000256" key="6">
    <source>
        <dbReference type="ARBA" id="ARBA00022989"/>
    </source>
</evidence>
<protein>
    <recommendedName>
        <fullName evidence="8">Probable membrane transporter protein</fullName>
    </recommendedName>
</protein>
<comment type="caution">
    <text evidence="9">The sequence shown here is derived from an EMBL/GenBank/DDBJ whole genome shotgun (WGS) entry which is preliminary data.</text>
</comment>
<keyword evidence="3" id="KW-0813">Transport</keyword>
<proteinExistence type="inferred from homology"/>
<dbReference type="STRING" id="1357399.HMPREF2087_00407"/>
<dbReference type="OrthoDB" id="554695at2"/>
<dbReference type="InterPro" id="IPR052017">
    <property type="entry name" value="TSUP"/>
</dbReference>
<accession>V8CJI1</accession>
<evidence type="ECO:0000313" key="10">
    <source>
        <dbReference type="Proteomes" id="UP000018688"/>
    </source>
</evidence>
<evidence type="ECO:0000256" key="5">
    <source>
        <dbReference type="ARBA" id="ARBA00022692"/>
    </source>
</evidence>
<sequence length="265" mass="28563">MPNLSLYASSYLGEQWEWVLLVLCVAFFLSGFVDSIAGGGGFISTPSLLLAGLPPHLALGTNKFIVVFGTAIASFNFIIHKKVLWRIVLVGIVFSTIGAYIGSKAVILTSEGTLKTIILLLLPIAALLALVPKRFHQGRIHFSPKDIFLITPLLSLGIGFYDGYFGPGTGSFLIMGFYIALRMDLLYASGCAKLINLGSGLGSLLAFILSGSVLYLLALPLIVCNMLGGYLGSKLALQKGAKIVRLMVVVVFVLMFISLFVQYRF</sequence>
<evidence type="ECO:0000256" key="2">
    <source>
        <dbReference type="ARBA" id="ARBA00009142"/>
    </source>
</evidence>
<feature type="transmembrane region" description="Helical" evidence="8">
    <location>
        <begin position="114"/>
        <end position="135"/>
    </location>
</feature>
<keyword evidence="6 8" id="KW-1133">Transmembrane helix</keyword>
<dbReference type="EMBL" id="AZJJ01000001">
    <property type="protein sequence ID" value="ETD27489.1"/>
    <property type="molecule type" value="Genomic_DNA"/>
</dbReference>
<keyword evidence="10" id="KW-1185">Reference proteome</keyword>
<comment type="subcellular location">
    <subcellularLocation>
        <location evidence="1 8">Cell membrane</location>
        <topology evidence="1 8">Multi-pass membrane protein</topology>
    </subcellularLocation>
</comment>
<feature type="transmembrane region" description="Helical" evidence="8">
    <location>
        <begin position="83"/>
        <end position="102"/>
    </location>
</feature>
<evidence type="ECO:0000256" key="4">
    <source>
        <dbReference type="ARBA" id="ARBA00022475"/>
    </source>
</evidence>
<evidence type="ECO:0000256" key="1">
    <source>
        <dbReference type="ARBA" id="ARBA00004651"/>
    </source>
</evidence>
<dbReference type="PANTHER" id="PTHR30269">
    <property type="entry name" value="TRANSMEMBRANE PROTEIN YFCA"/>
    <property type="match status" value="1"/>
</dbReference>
<dbReference type="InterPro" id="IPR002781">
    <property type="entry name" value="TM_pro_TauE-like"/>
</dbReference>
<dbReference type="HOGENOM" id="CLU_045498_2_3_7"/>
<feature type="transmembrane region" description="Helical" evidence="8">
    <location>
        <begin position="147"/>
        <end position="166"/>
    </location>
</feature>
<organism evidence="9 10">
    <name type="scientific">Helicobacter canis NCTC 12740</name>
    <dbReference type="NCBI Taxonomy" id="1357399"/>
    <lineage>
        <taxon>Bacteria</taxon>
        <taxon>Pseudomonadati</taxon>
        <taxon>Campylobacterota</taxon>
        <taxon>Epsilonproteobacteria</taxon>
        <taxon>Campylobacterales</taxon>
        <taxon>Helicobacteraceae</taxon>
        <taxon>Helicobacter</taxon>
    </lineage>
</organism>
<keyword evidence="5 8" id="KW-0812">Transmembrane</keyword>
<evidence type="ECO:0000313" key="9">
    <source>
        <dbReference type="EMBL" id="ETD27489.1"/>
    </source>
</evidence>
<dbReference type="Proteomes" id="UP000018688">
    <property type="component" value="Unassembled WGS sequence"/>
</dbReference>
<keyword evidence="4 8" id="KW-1003">Cell membrane</keyword>
<dbReference type="GO" id="GO:0005886">
    <property type="term" value="C:plasma membrane"/>
    <property type="evidence" value="ECO:0007669"/>
    <property type="project" value="UniProtKB-SubCell"/>
</dbReference>
<dbReference type="PANTHER" id="PTHR30269:SF0">
    <property type="entry name" value="MEMBRANE TRANSPORTER PROTEIN YFCA-RELATED"/>
    <property type="match status" value="1"/>
</dbReference>
<feature type="transmembrane region" description="Helical" evidence="8">
    <location>
        <begin position="18"/>
        <end position="37"/>
    </location>
</feature>
<dbReference type="PATRIC" id="fig|1357399.3.peg.430"/>
<feature type="transmembrane region" description="Helical" evidence="8">
    <location>
        <begin position="204"/>
        <end position="223"/>
    </location>
</feature>
<comment type="similarity">
    <text evidence="2 8">Belongs to the 4-toluene sulfonate uptake permease (TSUP) (TC 2.A.102) family.</text>
</comment>
<feature type="transmembrane region" description="Helical" evidence="8">
    <location>
        <begin position="243"/>
        <end position="261"/>
    </location>
</feature>
<evidence type="ECO:0000256" key="7">
    <source>
        <dbReference type="ARBA" id="ARBA00023136"/>
    </source>
</evidence>
<gene>
    <name evidence="9" type="ORF">HMPREF2087_00407</name>
</gene>
<dbReference type="AlphaFoldDB" id="V8CJI1"/>
<feature type="transmembrane region" description="Helical" evidence="8">
    <location>
        <begin position="57"/>
        <end position="78"/>
    </location>
</feature>
<dbReference type="RefSeq" id="WP_023929316.1">
    <property type="nucleotide sequence ID" value="NZ_KI669458.1"/>
</dbReference>
<dbReference type="Pfam" id="PF01925">
    <property type="entry name" value="TauE"/>
    <property type="match status" value="1"/>
</dbReference>
<reference evidence="9 10" key="1">
    <citation type="submission" date="2013-10" db="EMBL/GenBank/DDBJ databases">
        <title>The Genome Sequence of Helicobacter canis NCTC 12740.</title>
        <authorList>
            <consortium name="The Broad Institute Genomics Platform"/>
            <person name="Earl A."/>
            <person name="Fox J.G."/>
            <person name="Shen Z."/>
            <person name="Young S.K."/>
            <person name="Zeng Q."/>
            <person name="Gargeya S."/>
            <person name="Fitzgerald M."/>
            <person name="Abouelleil A."/>
            <person name="Alvarado L."/>
            <person name="Chapman S.B."/>
            <person name="Gainer-Dewar J."/>
            <person name="Goldberg J."/>
            <person name="Griggs A."/>
            <person name="Gujja S."/>
            <person name="Hansen M."/>
            <person name="Howarth C."/>
            <person name="Imamovic A."/>
            <person name="Ireland A."/>
            <person name="Larimer J."/>
            <person name="McCowan C."/>
            <person name="Murphy C."/>
            <person name="Pearson M."/>
            <person name="Poon T.W."/>
            <person name="Priest M."/>
            <person name="Roberts A."/>
            <person name="Saif S."/>
            <person name="Shea T."/>
            <person name="Sykes S."/>
            <person name="Wortman J."/>
            <person name="Nusbaum C."/>
            <person name="Birren B."/>
        </authorList>
    </citation>
    <scope>NUCLEOTIDE SEQUENCE [LARGE SCALE GENOMIC DNA]</scope>
    <source>
        <strain evidence="9 10">NCTC 12740</strain>
    </source>
</reference>
<name>V8CJI1_9HELI</name>